<organism evidence="1 2">
    <name type="scientific">Colletotrichum higginsianum (strain IMI 349063)</name>
    <name type="common">Crucifer anthracnose fungus</name>
    <dbReference type="NCBI Taxonomy" id="759273"/>
    <lineage>
        <taxon>Eukaryota</taxon>
        <taxon>Fungi</taxon>
        <taxon>Dikarya</taxon>
        <taxon>Ascomycota</taxon>
        <taxon>Pezizomycotina</taxon>
        <taxon>Sordariomycetes</taxon>
        <taxon>Hypocreomycetidae</taxon>
        <taxon>Glomerellales</taxon>
        <taxon>Glomerellaceae</taxon>
        <taxon>Colletotrichum</taxon>
        <taxon>Colletotrichum destructivum species complex</taxon>
    </lineage>
</organism>
<gene>
    <name evidence="1" type="ORF">CH063_11206</name>
</gene>
<proteinExistence type="predicted"/>
<sequence length="67" mass="7489">MFYTNDLSSFCVKACTELSPPIGATTVVCHGREVWRDPYRVIQSKRPPNLPDSDVGHEIICLVKAEP</sequence>
<dbReference type="Proteomes" id="UP000007174">
    <property type="component" value="Unassembled WGS sequence"/>
</dbReference>
<name>H1VKG3_COLHI</name>
<evidence type="ECO:0000313" key="2">
    <source>
        <dbReference type="Proteomes" id="UP000007174"/>
    </source>
</evidence>
<reference evidence="2" key="1">
    <citation type="journal article" date="2012" name="Nat. Genet.">
        <title>Lifestyle transitions in plant pathogenic Colletotrichum fungi deciphered by genome and transcriptome analyses.</title>
        <authorList>
            <person name="O'Connell R.J."/>
            <person name="Thon M.R."/>
            <person name="Hacquard S."/>
            <person name="Amyotte S.G."/>
            <person name="Kleemann J."/>
            <person name="Torres M.F."/>
            <person name="Damm U."/>
            <person name="Buiate E.A."/>
            <person name="Epstein L."/>
            <person name="Alkan N."/>
            <person name="Altmueller J."/>
            <person name="Alvarado-Balderrama L."/>
            <person name="Bauser C.A."/>
            <person name="Becker C."/>
            <person name="Birren B.W."/>
            <person name="Chen Z."/>
            <person name="Choi J."/>
            <person name="Crouch J.A."/>
            <person name="Duvick J.P."/>
            <person name="Farman M.A."/>
            <person name="Gan P."/>
            <person name="Heiman D."/>
            <person name="Henrissat B."/>
            <person name="Howard R.J."/>
            <person name="Kabbage M."/>
            <person name="Koch C."/>
            <person name="Kracher B."/>
            <person name="Kubo Y."/>
            <person name="Law A.D."/>
            <person name="Lebrun M.-H."/>
            <person name="Lee Y.-H."/>
            <person name="Miyara I."/>
            <person name="Moore N."/>
            <person name="Neumann U."/>
            <person name="Nordstroem K."/>
            <person name="Panaccione D.G."/>
            <person name="Panstruga R."/>
            <person name="Place M."/>
            <person name="Proctor R.H."/>
            <person name="Prusky D."/>
            <person name="Rech G."/>
            <person name="Reinhardt R."/>
            <person name="Rollins J.A."/>
            <person name="Rounsley S."/>
            <person name="Schardl C.L."/>
            <person name="Schwartz D.C."/>
            <person name="Shenoy N."/>
            <person name="Shirasu K."/>
            <person name="Sikhakolli U.R."/>
            <person name="Stueber K."/>
            <person name="Sukno S.A."/>
            <person name="Sweigard J.A."/>
            <person name="Takano Y."/>
            <person name="Takahara H."/>
            <person name="Trail F."/>
            <person name="van der Does H.C."/>
            <person name="Voll L.M."/>
            <person name="Will I."/>
            <person name="Young S."/>
            <person name="Zeng Q."/>
            <person name="Zhang J."/>
            <person name="Zhou S."/>
            <person name="Dickman M.B."/>
            <person name="Schulze-Lefert P."/>
            <person name="Ver Loren van Themaat E."/>
            <person name="Ma L.-J."/>
            <person name="Vaillancourt L.J."/>
        </authorList>
    </citation>
    <scope>NUCLEOTIDE SEQUENCE [LARGE SCALE GENOMIC DNA]</scope>
    <source>
        <strain evidence="2">IMI 349063</strain>
    </source>
</reference>
<accession>H1VKG3</accession>
<evidence type="ECO:0000313" key="1">
    <source>
        <dbReference type="EMBL" id="CCF40716.1"/>
    </source>
</evidence>
<dbReference type="EMBL" id="CACQ02004250">
    <property type="protein sequence ID" value="CCF40716.1"/>
    <property type="molecule type" value="Genomic_DNA"/>
</dbReference>
<dbReference type="HOGENOM" id="CLU_2819425_0_0_1"/>
<dbReference type="AlphaFoldDB" id="H1VKG3"/>
<protein>
    <submittedName>
        <fullName evidence="1">Uncharacterized protein</fullName>
    </submittedName>
</protein>
<feature type="non-terminal residue" evidence="1">
    <location>
        <position position="67"/>
    </location>
</feature>